<dbReference type="GO" id="GO:0006606">
    <property type="term" value="P:protein import into nucleus"/>
    <property type="evidence" value="ECO:0007669"/>
    <property type="project" value="InterPro"/>
</dbReference>
<dbReference type="InterPro" id="IPR040122">
    <property type="entry name" value="Importin_beta"/>
</dbReference>
<dbReference type="InterPro" id="IPR057672">
    <property type="entry name" value="TPR_IPO4/5"/>
</dbReference>
<evidence type="ECO:0000256" key="1">
    <source>
        <dbReference type="ARBA" id="ARBA00004259"/>
    </source>
</evidence>
<dbReference type="EMBL" id="BNCO01000009">
    <property type="protein sequence ID" value="GIL50822.1"/>
    <property type="molecule type" value="Genomic_DNA"/>
</dbReference>
<dbReference type="Pfam" id="PF25780">
    <property type="entry name" value="TPR_IPO5"/>
    <property type="match status" value="1"/>
</dbReference>
<evidence type="ECO:0000259" key="10">
    <source>
        <dbReference type="PROSITE" id="PS50166"/>
    </source>
</evidence>
<keyword evidence="6" id="KW-0677">Repeat</keyword>
<dbReference type="Pfam" id="PF03810">
    <property type="entry name" value="IBN_N"/>
    <property type="match status" value="1"/>
</dbReference>
<keyword evidence="8" id="KW-0539">Nucleus</keyword>
<name>A0A8J4EX96_9CHLO</name>
<accession>A0A8J4EX96</accession>
<proteinExistence type="inferred from homology"/>
<evidence type="ECO:0000256" key="2">
    <source>
        <dbReference type="ARBA" id="ARBA00004496"/>
    </source>
</evidence>
<evidence type="ECO:0000256" key="8">
    <source>
        <dbReference type="ARBA" id="ARBA00023242"/>
    </source>
</evidence>
<gene>
    <name evidence="11" type="ORF">Vafri_6948</name>
</gene>
<dbReference type="FunFam" id="1.25.10.10:FF:000027">
    <property type="entry name" value="Importin subunit beta-1"/>
    <property type="match status" value="1"/>
</dbReference>
<dbReference type="InterPro" id="IPR016024">
    <property type="entry name" value="ARM-type_fold"/>
</dbReference>
<comment type="subcellular location">
    <subcellularLocation>
        <location evidence="2">Cytoplasm</location>
    </subcellularLocation>
    <subcellularLocation>
        <location evidence="1">Nucleus envelope</location>
    </subcellularLocation>
</comment>
<dbReference type="SMART" id="SM00185">
    <property type="entry name" value="ARM"/>
    <property type="match status" value="2"/>
</dbReference>
<dbReference type="Pfam" id="PF25574">
    <property type="entry name" value="TPR_IMB1"/>
    <property type="match status" value="1"/>
</dbReference>
<dbReference type="PANTHER" id="PTHR10527">
    <property type="entry name" value="IMPORTIN BETA"/>
    <property type="match status" value="1"/>
</dbReference>
<dbReference type="InterPro" id="IPR021133">
    <property type="entry name" value="HEAT_type_2"/>
</dbReference>
<sequence>MATVIDLSAALASTFSHDANIRQQAEQHLDHLKESNFPGYLASITNELGNEERADDIRQAAALQLKNSVDAKDAARRQDLMLKWQGTDAALKQHIRDVLLRCLHSPKGDVRKTTALVIAKIANIDIQSNAWPTLIPTLLNNMAAQPPAPVGTRQATLTTFGYICEEIDESLLSSENVNMILTAVVAGMGESEQDEVRLAAITALTNAIHLARNNFEVETERNYLMTVVCKCTLASSQPMRVAAFQCLQQIADNYYSKLQSYMTELYGLSTKSIKDDEDEVATQAIEFWSTVAEYELDMMDDGKDDQCKNFTASAAEYLLPLMLECLTKQDEEALEDEGTWNRAMAAGFFLKLLARICKDRVVPQVLPFVTGNISSPDWHFREAATFAFGSIMEGPSPASLDQFVRAGLPFLTNALKDQHRVVRETTAWALGQVFEHLHGNEAENQHPIVPKESIPALLSALVASLKDEPRVVYYVCDALRYLALGFQSPDGETTPLSPYLKDLVQNLYEAAERFRRDHCDAAVGHWDPREGGKAQIAAFEAINDLVRSSARDTLEFVGTLLQVVLSAINANLETQITTHQAAEKMATLQGQFCGMLQVCMERLCRSDDARAALIPFRDKIMETLLQVMARTQSGAGVHEEAMLAVGTFTVAVGSDFEKYLPGFMPFVRAGLQDHMQWQVCLSTVGVLGDLCRAVGTAIWPYCDELVSIVLANLGSPNVHRNIKPELLTVLGDMAFAIEGNFAKYLDAVLTILRQAMAMSIQMVSSGDYDTYDYNNMLRRGIIDAFSGIVQGLADDLTKGTNLGPASRDRLMAELPAVFQFVSSIGADKTGGDTYDEDVARAAISLLGDMCSVLPGAGAALANSPSKEWTQVIQFILSCGDDSLSSNNVNWAIEVLRKATNAAYF</sequence>
<dbReference type="SUPFAM" id="SSF48371">
    <property type="entry name" value="ARM repeat"/>
    <property type="match status" value="1"/>
</dbReference>
<reference evidence="11" key="1">
    <citation type="journal article" date="2021" name="Proc. Natl. Acad. Sci. U.S.A.">
        <title>Three genomes in the algal genus Volvox reveal the fate of a haploid sex-determining region after a transition to homothallism.</title>
        <authorList>
            <person name="Yamamoto K."/>
            <person name="Hamaji T."/>
            <person name="Kawai-Toyooka H."/>
            <person name="Matsuzaki R."/>
            <person name="Takahashi F."/>
            <person name="Nishimura Y."/>
            <person name="Kawachi M."/>
            <person name="Noguchi H."/>
            <person name="Minakuchi Y."/>
            <person name="Umen J.G."/>
            <person name="Toyoda A."/>
            <person name="Nozaki H."/>
        </authorList>
    </citation>
    <scope>NUCLEOTIDE SEQUENCE</scope>
    <source>
        <strain evidence="11">NIES-3780</strain>
    </source>
</reference>
<dbReference type="PROSITE" id="PS50166">
    <property type="entry name" value="IMPORTIN_B_NT"/>
    <property type="match status" value="1"/>
</dbReference>
<dbReference type="InterPro" id="IPR001494">
    <property type="entry name" value="Importin-beta_N"/>
</dbReference>
<evidence type="ECO:0000256" key="9">
    <source>
        <dbReference type="PROSITE-ProRule" id="PRU00103"/>
    </source>
</evidence>
<dbReference type="Proteomes" id="UP000747399">
    <property type="component" value="Unassembled WGS sequence"/>
</dbReference>
<evidence type="ECO:0000313" key="12">
    <source>
        <dbReference type="Proteomes" id="UP000747399"/>
    </source>
</evidence>
<evidence type="ECO:0000256" key="3">
    <source>
        <dbReference type="ARBA" id="ARBA00010907"/>
    </source>
</evidence>
<comment type="caution">
    <text evidence="11">The sequence shown here is derived from an EMBL/GenBank/DDBJ whole genome shotgun (WGS) entry which is preliminary data.</text>
</comment>
<dbReference type="InterPro" id="IPR058584">
    <property type="entry name" value="IMB1_TNPO1-like_TPR"/>
</dbReference>
<dbReference type="GO" id="GO:0031267">
    <property type="term" value="F:small GTPase binding"/>
    <property type="evidence" value="ECO:0007669"/>
    <property type="project" value="InterPro"/>
</dbReference>
<evidence type="ECO:0000256" key="7">
    <source>
        <dbReference type="ARBA" id="ARBA00022927"/>
    </source>
</evidence>
<dbReference type="SMART" id="SM00913">
    <property type="entry name" value="IBN_N"/>
    <property type="match status" value="1"/>
</dbReference>
<dbReference type="InterPro" id="IPR000225">
    <property type="entry name" value="Armadillo"/>
</dbReference>
<evidence type="ECO:0000313" key="11">
    <source>
        <dbReference type="EMBL" id="GIL50822.1"/>
    </source>
</evidence>
<keyword evidence="4" id="KW-0813">Transport</keyword>
<keyword evidence="7" id="KW-0653">Protein transport</keyword>
<evidence type="ECO:0000256" key="4">
    <source>
        <dbReference type="ARBA" id="ARBA00022448"/>
    </source>
</evidence>
<dbReference type="GO" id="GO:0005737">
    <property type="term" value="C:cytoplasm"/>
    <property type="evidence" value="ECO:0007669"/>
    <property type="project" value="UniProtKB-SubCell"/>
</dbReference>
<dbReference type="GO" id="GO:0005635">
    <property type="term" value="C:nuclear envelope"/>
    <property type="evidence" value="ECO:0007669"/>
    <property type="project" value="UniProtKB-SubCell"/>
</dbReference>
<dbReference type="InterPro" id="IPR011989">
    <property type="entry name" value="ARM-like"/>
</dbReference>
<keyword evidence="12" id="KW-1185">Reference proteome</keyword>
<dbReference type="PROSITE" id="PS50077">
    <property type="entry name" value="HEAT_REPEAT"/>
    <property type="match status" value="1"/>
</dbReference>
<dbReference type="Pfam" id="PF13513">
    <property type="entry name" value="HEAT_EZ"/>
    <property type="match status" value="1"/>
</dbReference>
<protein>
    <recommendedName>
        <fullName evidence="10">Importin N-terminal domain-containing protein</fullName>
    </recommendedName>
</protein>
<feature type="repeat" description="HEAT" evidence="9">
    <location>
        <begin position="407"/>
        <end position="445"/>
    </location>
</feature>
<dbReference type="Gene3D" id="1.25.10.10">
    <property type="entry name" value="Leucine-rich Repeat Variant"/>
    <property type="match status" value="1"/>
</dbReference>
<comment type="similarity">
    <text evidence="3">Belongs to the importin beta family. Importin beta-1 subfamily.</text>
</comment>
<keyword evidence="5" id="KW-0963">Cytoplasm</keyword>
<organism evidence="11 12">
    <name type="scientific">Volvox africanus</name>
    <dbReference type="NCBI Taxonomy" id="51714"/>
    <lineage>
        <taxon>Eukaryota</taxon>
        <taxon>Viridiplantae</taxon>
        <taxon>Chlorophyta</taxon>
        <taxon>core chlorophytes</taxon>
        <taxon>Chlorophyceae</taxon>
        <taxon>CS clade</taxon>
        <taxon>Chlamydomonadales</taxon>
        <taxon>Volvocaceae</taxon>
        <taxon>Volvox</taxon>
    </lineage>
</organism>
<evidence type="ECO:0000256" key="6">
    <source>
        <dbReference type="ARBA" id="ARBA00022737"/>
    </source>
</evidence>
<feature type="domain" description="Importin N-terminal" evidence="10">
    <location>
        <begin position="25"/>
        <end position="105"/>
    </location>
</feature>
<dbReference type="AlphaFoldDB" id="A0A8J4EX96"/>
<evidence type="ECO:0000256" key="5">
    <source>
        <dbReference type="ARBA" id="ARBA00022490"/>
    </source>
</evidence>